<protein>
    <recommendedName>
        <fullName evidence="2">THAP4-like heme-binding domain-containing protein</fullName>
    </recommendedName>
</protein>
<dbReference type="Gene3D" id="2.40.128.20">
    <property type="match status" value="1"/>
</dbReference>
<name>A0A0H5QLH0_9EUKA</name>
<comment type="catalytic activity">
    <reaction evidence="1">
        <text>peroxynitrite = nitrate</text>
        <dbReference type="Rhea" id="RHEA:63116"/>
        <dbReference type="ChEBI" id="CHEBI:17632"/>
        <dbReference type="ChEBI" id="CHEBI:25941"/>
    </reaction>
    <physiologicalReaction direction="left-to-right" evidence="1">
        <dbReference type="Rhea" id="RHEA:63117"/>
    </physiologicalReaction>
</comment>
<evidence type="ECO:0000259" key="2">
    <source>
        <dbReference type="Pfam" id="PF08768"/>
    </source>
</evidence>
<dbReference type="InterPro" id="IPR045165">
    <property type="entry name" value="Nitrobindin"/>
</dbReference>
<reference evidence="3" key="1">
    <citation type="submission" date="2015-04" db="EMBL/GenBank/DDBJ databases">
        <title>The genome sequence of the plant pathogenic Rhizarian Plasmodiophora brassicae reveals insights in its biotrophic life cycle and the origin of chitin synthesis.</title>
        <authorList>
            <person name="Schwelm A."/>
            <person name="Fogelqvist J."/>
            <person name="Knaust A."/>
            <person name="Julke S."/>
            <person name="Lilja T."/>
            <person name="Dhandapani V."/>
            <person name="Bonilla-Rosso G."/>
            <person name="Karlsson M."/>
            <person name="Shevchenko A."/>
            <person name="Choi S.R."/>
            <person name="Kim H.G."/>
            <person name="Park J.Y."/>
            <person name="Lim Y.P."/>
            <person name="Ludwig-Muller J."/>
            <person name="Dixelius C."/>
        </authorList>
    </citation>
    <scope>NUCLEOTIDE SEQUENCE</scope>
    <source>
        <tissue evidence="3">Potato root galls</tissue>
    </source>
</reference>
<dbReference type="EMBL" id="HACM01001764">
    <property type="protein sequence ID" value="CRZ02206.1"/>
    <property type="molecule type" value="Transcribed_RNA"/>
</dbReference>
<feature type="domain" description="THAP4-like heme-binding" evidence="2">
    <location>
        <begin position="30"/>
        <end position="186"/>
    </location>
</feature>
<dbReference type="InterPro" id="IPR012674">
    <property type="entry name" value="Calycin"/>
</dbReference>
<evidence type="ECO:0000313" key="3">
    <source>
        <dbReference type="EMBL" id="CRZ02206.1"/>
    </source>
</evidence>
<dbReference type="CDD" id="cd07828">
    <property type="entry name" value="lipocalin_heme-bd-THAP4-like"/>
    <property type="match status" value="1"/>
</dbReference>
<dbReference type="AlphaFoldDB" id="A0A0H5QLH0"/>
<evidence type="ECO:0000256" key="1">
    <source>
        <dbReference type="ARBA" id="ARBA00036993"/>
    </source>
</evidence>
<dbReference type="InterPro" id="IPR014878">
    <property type="entry name" value="THAP4-like_heme-bd"/>
</dbReference>
<dbReference type="Pfam" id="PF08768">
    <property type="entry name" value="THAP4_heme-bd"/>
    <property type="match status" value="1"/>
</dbReference>
<accession>A0A0H5QLH0</accession>
<sequence length="191" mass="21307">MASTSETAPPTLPIAAYLKTVARRPLHDQIAKLAPLLGTWSGHGRGEYPTIAPFEYHDHIEFLSTGQPFLLMQQRTFKKNPEVKPMHSEMGFWRMTPGSNSVSMSISHAMGLAEISEGSLVVEGGNFVFLLESTHLTRIESASHPYANKIRRKFTVNANLSDMEYTVEMETENSPMTFHLFGRLSKIPASL</sequence>
<dbReference type="SUPFAM" id="SSF50814">
    <property type="entry name" value="Lipocalins"/>
    <property type="match status" value="1"/>
</dbReference>
<dbReference type="PANTHER" id="PTHR15854">
    <property type="entry name" value="THAP4 PROTEIN"/>
    <property type="match status" value="1"/>
</dbReference>
<dbReference type="PANTHER" id="PTHR15854:SF4">
    <property type="entry name" value="PEROXYNITRITE ISOMERASE THAP4"/>
    <property type="match status" value="1"/>
</dbReference>
<organism evidence="3">
    <name type="scientific">Spongospora subterranea</name>
    <dbReference type="NCBI Taxonomy" id="70186"/>
    <lineage>
        <taxon>Eukaryota</taxon>
        <taxon>Sar</taxon>
        <taxon>Rhizaria</taxon>
        <taxon>Endomyxa</taxon>
        <taxon>Phytomyxea</taxon>
        <taxon>Plasmodiophorida</taxon>
        <taxon>Plasmodiophoridae</taxon>
        <taxon>Spongospora</taxon>
    </lineage>
</organism>
<proteinExistence type="predicted"/>